<evidence type="ECO:0000259" key="6">
    <source>
        <dbReference type="Pfam" id="PF00425"/>
    </source>
</evidence>
<dbReference type="InterPro" id="IPR004561">
    <property type="entry name" value="IsoChor_synthase"/>
</dbReference>
<evidence type="ECO:0000256" key="5">
    <source>
        <dbReference type="ARBA" id="ARBA00041564"/>
    </source>
</evidence>
<evidence type="ECO:0000256" key="1">
    <source>
        <dbReference type="ARBA" id="ARBA00000799"/>
    </source>
</evidence>
<reference evidence="7 8" key="1">
    <citation type="submission" date="2018-06" db="EMBL/GenBank/DDBJ databases">
        <authorList>
            <consortium name="Pathogen Informatics"/>
            <person name="Doyle S."/>
        </authorList>
    </citation>
    <scope>NUCLEOTIDE SEQUENCE [LARGE SCALE GENOMIC DNA]</scope>
    <source>
        <strain evidence="7 8">NCTC10821</strain>
    </source>
</reference>
<comment type="similarity">
    <text evidence="2">Belongs to the isochorismate synthase family.</text>
</comment>
<sequence length="369" mass="38689">MTPGADEPSFVLSGPTGTVVASGVRTGYSDVAAAAAALRTRQAPIVLGALPFDASGPVALHTPESVAFTEALPAWPTHEPGAVRVEQTVPEATEHRRRVAEAVARLRDPDSTLRKVVLARSIRLSSAAGWDARTVLNRLRAADPAAYTYLADLTPAGENHLGAVLVGASPELLVARFGNQVRCRPFAGSAARSQDPEVDRARGAALAESAKNRYEHRVVVDAIRDALAPLCSDLEVDAEPQLHHTDALWHLSTRVTGTLREKSTTALDLALALHPTPAVGGHPTAEATTAIAEIEGDRGFYAGATGWCDADGDGRWVVSIRCAQLSADRHTATAHSGGGIVADSDPDDELDETTTKFHTIMTGLGAAHG</sequence>
<comment type="catalytic activity">
    <reaction evidence="1">
        <text>chorismate = isochorismate</text>
        <dbReference type="Rhea" id="RHEA:18985"/>
        <dbReference type="ChEBI" id="CHEBI:29748"/>
        <dbReference type="ChEBI" id="CHEBI:29780"/>
        <dbReference type="EC" id="5.4.4.2"/>
    </reaction>
</comment>
<proteinExistence type="inferred from homology"/>
<dbReference type="NCBIfam" id="TIGR00543">
    <property type="entry name" value="isochor_syn"/>
    <property type="match status" value="1"/>
</dbReference>
<dbReference type="Gene3D" id="3.60.120.10">
    <property type="entry name" value="Anthranilate synthase"/>
    <property type="match status" value="1"/>
</dbReference>
<dbReference type="SUPFAM" id="SSF56322">
    <property type="entry name" value="ADC synthase"/>
    <property type="match status" value="1"/>
</dbReference>
<protein>
    <recommendedName>
        <fullName evidence="3">isochorismate synthase</fullName>
        <ecNumber evidence="3">5.4.4.2</ecNumber>
    </recommendedName>
    <alternativeName>
        <fullName evidence="5">Isochorismate mutase</fullName>
    </alternativeName>
</protein>
<organism evidence="7 8">
    <name type="scientific">Mycolicibacterium tokaiense</name>
    <dbReference type="NCBI Taxonomy" id="39695"/>
    <lineage>
        <taxon>Bacteria</taxon>
        <taxon>Bacillati</taxon>
        <taxon>Actinomycetota</taxon>
        <taxon>Actinomycetes</taxon>
        <taxon>Mycobacteriales</taxon>
        <taxon>Mycobacteriaceae</taxon>
        <taxon>Mycolicibacterium</taxon>
    </lineage>
</organism>
<dbReference type="AlphaFoldDB" id="A0A378TA63"/>
<keyword evidence="4 7" id="KW-0413">Isomerase</keyword>
<evidence type="ECO:0000256" key="4">
    <source>
        <dbReference type="ARBA" id="ARBA00023235"/>
    </source>
</evidence>
<dbReference type="InterPro" id="IPR005801">
    <property type="entry name" value="ADC_synthase"/>
</dbReference>
<dbReference type="GO" id="GO:0008909">
    <property type="term" value="F:isochorismate synthase activity"/>
    <property type="evidence" value="ECO:0007669"/>
    <property type="project" value="UniProtKB-EC"/>
</dbReference>
<dbReference type="PANTHER" id="PTHR42839">
    <property type="entry name" value="ISOCHORISMATE SYNTHASE ENTC"/>
    <property type="match status" value="1"/>
</dbReference>
<dbReference type="InterPro" id="IPR015890">
    <property type="entry name" value="Chorismate_C"/>
</dbReference>
<evidence type="ECO:0000256" key="2">
    <source>
        <dbReference type="ARBA" id="ARBA00005297"/>
    </source>
</evidence>
<dbReference type="EC" id="5.4.4.2" evidence="3"/>
<dbReference type="Proteomes" id="UP000254978">
    <property type="component" value="Unassembled WGS sequence"/>
</dbReference>
<feature type="domain" description="Chorismate-utilising enzyme C-terminal" evidence="6">
    <location>
        <begin position="93"/>
        <end position="356"/>
    </location>
</feature>
<evidence type="ECO:0000313" key="7">
    <source>
        <dbReference type="EMBL" id="STZ57681.1"/>
    </source>
</evidence>
<gene>
    <name evidence="7" type="primary">entC</name>
    <name evidence="7" type="ORF">NCTC10821_01185</name>
</gene>
<name>A0A378TA63_9MYCO</name>
<accession>A0A378TA63</accession>
<dbReference type="PANTHER" id="PTHR42839:SF2">
    <property type="entry name" value="ISOCHORISMATE SYNTHASE ENTC"/>
    <property type="match status" value="1"/>
</dbReference>
<evidence type="ECO:0000256" key="3">
    <source>
        <dbReference type="ARBA" id="ARBA00012824"/>
    </source>
</evidence>
<dbReference type="EMBL" id="UGQT01000001">
    <property type="protein sequence ID" value="STZ57681.1"/>
    <property type="molecule type" value="Genomic_DNA"/>
</dbReference>
<dbReference type="Pfam" id="PF00425">
    <property type="entry name" value="Chorismate_bind"/>
    <property type="match status" value="1"/>
</dbReference>
<evidence type="ECO:0000313" key="8">
    <source>
        <dbReference type="Proteomes" id="UP000254978"/>
    </source>
</evidence>
<dbReference type="OrthoDB" id="9806579at2"/>
<keyword evidence="8" id="KW-1185">Reference proteome</keyword>